<accession>A0A8J6ZVR3</accession>
<sequence>MSKVQKAVENEATLRKRKERAPVGSSYYTTVGRLVPITTVMMEVAGVKMEQL</sequence>
<evidence type="ECO:0000313" key="2">
    <source>
        <dbReference type="Proteomes" id="UP000622533"/>
    </source>
</evidence>
<evidence type="ECO:0000313" key="1">
    <source>
        <dbReference type="EMBL" id="MBE9025851.1"/>
    </source>
</evidence>
<dbReference type="AlphaFoldDB" id="A0A8J6ZVR3"/>
<dbReference type="EMBL" id="JADEXS010000491">
    <property type="protein sequence ID" value="MBE9025851.1"/>
    <property type="molecule type" value="Genomic_DNA"/>
</dbReference>
<dbReference type="RefSeq" id="WP_193921202.1">
    <property type="nucleotide sequence ID" value="NZ_JADEXS020000002.1"/>
</dbReference>
<keyword evidence="2" id="KW-1185">Reference proteome</keyword>
<protein>
    <submittedName>
        <fullName evidence="1">Uncharacterized protein</fullName>
    </submittedName>
</protein>
<dbReference type="Proteomes" id="UP000622533">
    <property type="component" value="Unassembled WGS sequence"/>
</dbReference>
<proteinExistence type="predicted"/>
<gene>
    <name evidence="1" type="ORF">IQ276_26575</name>
</gene>
<name>A0A8J6ZVR3_DESMC</name>
<organism evidence="1 2">
    <name type="scientific">Desmonostoc muscorum LEGE 12446</name>
    <dbReference type="NCBI Taxonomy" id="1828758"/>
    <lineage>
        <taxon>Bacteria</taxon>
        <taxon>Bacillati</taxon>
        <taxon>Cyanobacteriota</taxon>
        <taxon>Cyanophyceae</taxon>
        <taxon>Nostocales</taxon>
        <taxon>Nostocaceae</taxon>
        <taxon>Desmonostoc</taxon>
    </lineage>
</organism>
<reference evidence="1" key="1">
    <citation type="submission" date="2020-10" db="EMBL/GenBank/DDBJ databases">
        <authorList>
            <person name="Castelo-Branco R."/>
            <person name="Eusebio N."/>
            <person name="Adriana R."/>
            <person name="Vieira A."/>
            <person name="Brugerolle De Fraissinette N."/>
            <person name="Rezende De Castro R."/>
            <person name="Schneider M.P."/>
            <person name="Vasconcelos V."/>
            <person name="Leao P.N."/>
        </authorList>
    </citation>
    <scope>NUCLEOTIDE SEQUENCE</scope>
    <source>
        <strain evidence="1">LEGE 12446</strain>
    </source>
</reference>
<comment type="caution">
    <text evidence="1">The sequence shown here is derived from an EMBL/GenBank/DDBJ whole genome shotgun (WGS) entry which is preliminary data.</text>
</comment>